<dbReference type="PROSITE" id="PS52016">
    <property type="entry name" value="TONB_DEPENDENT_REC_3"/>
    <property type="match status" value="1"/>
</dbReference>
<name>F2BA45_9NEIS</name>
<dbReference type="InterPro" id="IPR039426">
    <property type="entry name" value="TonB-dep_rcpt-like"/>
</dbReference>
<comment type="similarity">
    <text evidence="2 10 11">Belongs to the TonB-dependent receptor family.</text>
</comment>
<dbReference type="Gene3D" id="2.40.170.20">
    <property type="entry name" value="TonB-dependent receptor, beta-barrel domain"/>
    <property type="match status" value="1"/>
</dbReference>
<evidence type="ECO:0000256" key="9">
    <source>
        <dbReference type="ARBA" id="ARBA00023237"/>
    </source>
</evidence>
<dbReference type="HOGENOM" id="CLU_008287_9_3_4"/>
<dbReference type="NCBIfam" id="TIGR01783">
    <property type="entry name" value="TonB-siderophor"/>
    <property type="match status" value="1"/>
</dbReference>
<organism evidence="15 16">
    <name type="scientific">Neisseria bacilliformis ATCC BAA-1200</name>
    <dbReference type="NCBI Taxonomy" id="888742"/>
    <lineage>
        <taxon>Bacteria</taxon>
        <taxon>Pseudomonadati</taxon>
        <taxon>Pseudomonadota</taxon>
        <taxon>Betaproteobacteria</taxon>
        <taxon>Neisseriales</taxon>
        <taxon>Neisseriaceae</taxon>
        <taxon>Neisseria</taxon>
    </lineage>
</organism>
<evidence type="ECO:0000313" key="15">
    <source>
        <dbReference type="EMBL" id="EGF11687.1"/>
    </source>
</evidence>
<dbReference type="PANTHER" id="PTHR32552:SF74">
    <property type="entry name" value="HYDROXAMATE SIDEROPHORE RECEPTOR FHUE"/>
    <property type="match status" value="1"/>
</dbReference>
<dbReference type="STRING" id="267212.GCA_001063965_00871"/>
<dbReference type="InterPro" id="IPR037066">
    <property type="entry name" value="Plug_dom_sf"/>
</dbReference>
<dbReference type="EMBL" id="AFAY01000011">
    <property type="protein sequence ID" value="EGF11687.1"/>
    <property type="molecule type" value="Genomic_DNA"/>
</dbReference>
<evidence type="ECO:0000256" key="6">
    <source>
        <dbReference type="ARBA" id="ARBA00023077"/>
    </source>
</evidence>
<keyword evidence="9 10" id="KW-0998">Cell outer membrane</keyword>
<keyword evidence="4 10" id="KW-1134">Transmembrane beta strand</keyword>
<dbReference type="AlphaFoldDB" id="F2BA45"/>
<dbReference type="GO" id="GO:0015891">
    <property type="term" value="P:siderophore transport"/>
    <property type="evidence" value="ECO:0007669"/>
    <property type="project" value="InterPro"/>
</dbReference>
<reference evidence="15 16" key="1">
    <citation type="submission" date="2011-02" db="EMBL/GenBank/DDBJ databases">
        <authorList>
            <person name="Muzny D."/>
            <person name="Qin X."/>
            <person name="Deng J."/>
            <person name="Jiang H."/>
            <person name="Liu Y."/>
            <person name="Qu J."/>
            <person name="Song X.-Z."/>
            <person name="Zhang L."/>
            <person name="Thornton R."/>
            <person name="Coyle M."/>
            <person name="Francisco L."/>
            <person name="Jackson L."/>
            <person name="Javaid M."/>
            <person name="Korchina V."/>
            <person name="Kovar C."/>
            <person name="Mata R."/>
            <person name="Mathew T."/>
            <person name="Ngo R."/>
            <person name="Nguyen L."/>
            <person name="Nguyen N."/>
            <person name="Okwuonu G."/>
            <person name="Ongeri F."/>
            <person name="Pham C."/>
            <person name="Simmons D."/>
            <person name="Wilczek-Boney K."/>
            <person name="Hale W."/>
            <person name="Jakkamsetti A."/>
            <person name="Pham P."/>
            <person name="Ruth R."/>
            <person name="San Lucas F."/>
            <person name="Warren J."/>
            <person name="Zhang J."/>
            <person name="Zhao Z."/>
            <person name="Zhou C."/>
            <person name="Zhu D."/>
            <person name="Lee S."/>
            <person name="Bess C."/>
            <person name="Blankenburg K."/>
            <person name="Forbes L."/>
            <person name="Fu Q."/>
            <person name="Gubbala S."/>
            <person name="Hirani K."/>
            <person name="Jayaseelan J.C."/>
            <person name="Lara F."/>
            <person name="Munidasa M."/>
            <person name="Palculict T."/>
            <person name="Patil S."/>
            <person name="Pu L.-L."/>
            <person name="Saada N."/>
            <person name="Tang L."/>
            <person name="Weissenberger G."/>
            <person name="Zhu Y."/>
            <person name="Hemphill L."/>
            <person name="Shang Y."/>
            <person name="Youmans B."/>
            <person name="Ayvaz T."/>
            <person name="Ross M."/>
            <person name="Santibanez J."/>
            <person name="Aqrawi P."/>
            <person name="Gross S."/>
            <person name="Joshi V."/>
            <person name="Fowler G."/>
            <person name="Nazareth L."/>
            <person name="Reid J."/>
            <person name="Worley K."/>
            <person name="Petrosino J."/>
            <person name="Highlander S."/>
            <person name="Gibbs R."/>
        </authorList>
    </citation>
    <scope>NUCLEOTIDE SEQUENCE [LARGE SCALE GENOMIC DNA]</scope>
    <source>
        <strain evidence="15 16">ATCC BAA-1200</strain>
    </source>
</reference>
<evidence type="ECO:0000256" key="3">
    <source>
        <dbReference type="ARBA" id="ARBA00022448"/>
    </source>
</evidence>
<keyword evidence="3 10" id="KW-0813">Transport</keyword>
<dbReference type="InterPro" id="IPR010105">
    <property type="entry name" value="TonB_sidphr_rcpt"/>
</dbReference>
<evidence type="ECO:0000313" key="16">
    <source>
        <dbReference type="Proteomes" id="UP000004105"/>
    </source>
</evidence>
<evidence type="ECO:0000256" key="12">
    <source>
        <dbReference type="SAM" id="SignalP"/>
    </source>
</evidence>
<feature type="domain" description="TonB-dependent receptor-like beta-barrel" evidence="13">
    <location>
        <begin position="266"/>
        <end position="695"/>
    </location>
</feature>
<evidence type="ECO:0000259" key="13">
    <source>
        <dbReference type="Pfam" id="PF00593"/>
    </source>
</evidence>
<dbReference type="Proteomes" id="UP000004105">
    <property type="component" value="Unassembled WGS sequence"/>
</dbReference>
<dbReference type="Pfam" id="PF00593">
    <property type="entry name" value="TonB_dep_Rec_b-barrel"/>
    <property type="match status" value="1"/>
</dbReference>
<evidence type="ECO:0000256" key="8">
    <source>
        <dbReference type="ARBA" id="ARBA00023170"/>
    </source>
</evidence>
<feature type="chain" id="PRO_5003279251" evidence="12">
    <location>
        <begin position="25"/>
        <end position="723"/>
    </location>
</feature>
<feature type="domain" description="TonB-dependent receptor plug" evidence="14">
    <location>
        <begin position="69"/>
        <end position="170"/>
    </location>
</feature>
<dbReference type="GO" id="GO:0038023">
    <property type="term" value="F:signaling receptor activity"/>
    <property type="evidence" value="ECO:0007669"/>
    <property type="project" value="InterPro"/>
</dbReference>
<proteinExistence type="inferred from homology"/>
<evidence type="ECO:0000256" key="11">
    <source>
        <dbReference type="RuleBase" id="RU003357"/>
    </source>
</evidence>
<keyword evidence="8 15" id="KW-0675">Receptor</keyword>
<dbReference type="RefSeq" id="WP_007341611.1">
    <property type="nucleotide sequence ID" value="NZ_GL878494.1"/>
</dbReference>
<dbReference type="GO" id="GO:0015344">
    <property type="term" value="F:siderophore uptake transmembrane transporter activity"/>
    <property type="evidence" value="ECO:0007669"/>
    <property type="project" value="TreeGrafter"/>
</dbReference>
<evidence type="ECO:0000259" key="14">
    <source>
        <dbReference type="Pfam" id="PF07715"/>
    </source>
</evidence>
<dbReference type="InterPro" id="IPR012910">
    <property type="entry name" value="Plug_dom"/>
</dbReference>
<keyword evidence="6 11" id="KW-0798">TonB box</keyword>
<dbReference type="Pfam" id="PF07715">
    <property type="entry name" value="Plug"/>
    <property type="match status" value="1"/>
</dbReference>
<evidence type="ECO:0000256" key="7">
    <source>
        <dbReference type="ARBA" id="ARBA00023136"/>
    </source>
</evidence>
<dbReference type="InterPro" id="IPR036942">
    <property type="entry name" value="Beta-barrel_TonB_sf"/>
</dbReference>
<keyword evidence="16" id="KW-1185">Reference proteome</keyword>
<dbReference type="CDD" id="cd01347">
    <property type="entry name" value="ligand_gated_channel"/>
    <property type="match status" value="1"/>
</dbReference>
<accession>F2BA45</accession>
<evidence type="ECO:0000256" key="2">
    <source>
        <dbReference type="ARBA" id="ARBA00009810"/>
    </source>
</evidence>
<dbReference type="OrthoDB" id="174652at2"/>
<feature type="signal peptide" evidence="12">
    <location>
        <begin position="1"/>
        <end position="24"/>
    </location>
</feature>
<dbReference type="PANTHER" id="PTHR32552">
    <property type="entry name" value="FERRICHROME IRON RECEPTOR-RELATED"/>
    <property type="match status" value="1"/>
</dbReference>
<evidence type="ECO:0000256" key="1">
    <source>
        <dbReference type="ARBA" id="ARBA00004571"/>
    </source>
</evidence>
<evidence type="ECO:0000256" key="4">
    <source>
        <dbReference type="ARBA" id="ARBA00022452"/>
    </source>
</evidence>
<evidence type="ECO:0000256" key="5">
    <source>
        <dbReference type="ARBA" id="ARBA00022692"/>
    </source>
</evidence>
<protein>
    <submittedName>
        <fullName evidence="15">Ferric siderophore receptor protein</fullName>
    </submittedName>
</protein>
<dbReference type="InterPro" id="IPR000531">
    <property type="entry name" value="Beta-barrel_TonB"/>
</dbReference>
<keyword evidence="12" id="KW-0732">Signal</keyword>
<dbReference type="GO" id="GO:0009279">
    <property type="term" value="C:cell outer membrane"/>
    <property type="evidence" value="ECO:0007669"/>
    <property type="project" value="UniProtKB-SubCell"/>
</dbReference>
<dbReference type="SUPFAM" id="SSF56935">
    <property type="entry name" value="Porins"/>
    <property type="match status" value="1"/>
</dbReference>
<gene>
    <name evidence="15" type="ORF">HMPREF9123_0599</name>
</gene>
<dbReference type="Gene3D" id="2.170.130.10">
    <property type="entry name" value="TonB-dependent receptor, plug domain"/>
    <property type="match status" value="1"/>
</dbReference>
<comment type="caution">
    <text evidence="15">The sequence shown here is derived from an EMBL/GenBank/DDBJ whole genome shotgun (WGS) entry which is preliminary data.</text>
</comment>
<keyword evidence="5 10" id="KW-0812">Transmembrane</keyword>
<evidence type="ECO:0000256" key="10">
    <source>
        <dbReference type="PROSITE-ProRule" id="PRU01360"/>
    </source>
</evidence>
<comment type="subcellular location">
    <subcellularLocation>
        <location evidence="1 10">Cell outer membrane</location>
        <topology evidence="1 10">Multi-pass membrane protein</topology>
    </subcellularLocation>
</comment>
<sequence>MPANRPSHLAQAVSAALLLLPALAAAETPAAPVESGEVADVYVRETAKQHTRNYTVPASSAATGMKLTQRETPQSLSVITEKQIADQSLETLQEVLKQVPGVYHSKMGNNATGDSQFAARGGAIDSITVDGKSKFLYESKAIRRATNNLDSALYEEVAVIRGASGLANGGWGEPSGTIALTRKKPHAKAETTIEADIGSWKHYRLMLDANAPLNAAKTLRGRAVFVGDHGGDYLPHTSRHNHTLYGILAYDPAPNTQISAGAEIHTDRNRGSSRFGFLTIAGDEYDGFKPFNADPRKNSSARWAYGRENSAELFASLRHEFGNGWTLKGDYSYIRNKSEMLSGIAGTYEIASDFSSVVSADFDKGRLKEHNFSLKLDGQYPLFGRNHDFAGGISYLNSKDTPSYYTEPEVPVPDLRLFDGNVAKPDIAYRRDGLEHSRNLSVFASTRFKLTGKWSLIAGGRWTDWKYRYITSRSRFVDTKRGKTIFVPYLAATYDFTPNLTAYASYTTVFRPQVRYLSASGDALDPLEGKTYEAGLKGAWFEGRLNAALSVYQNRRDNLGIYAGRLRNGESYYRATDHTKNTGGEISLSGRLTDRWLINTSYARSKTKDSQGRQIKASYPVHLFKLFTSYDLSDRLTLGGNLNWQSAITDALNRPEVSEPDAIAALTQRAYATVDLMAKYRVGKSTTVSLYAENIGNKYYKTMPDIHVYGTPRSYTLSLRHTF</sequence>
<keyword evidence="7 10" id="KW-0472">Membrane</keyword>